<dbReference type="EMBL" id="BAABIS010000001">
    <property type="protein sequence ID" value="GAA4857475.1"/>
    <property type="molecule type" value="Genomic_DNA"/>
</dbReference>
<dbReference type="InterPro" id="IPR025851">
    <property type="entry name" value="SUKH-4"/>
</dbReference>
<dbReference type="RefSeq" id="WP_345698116.1">
    <property type="nucleotide sequence ID" value="NZ_BAABIS010000001.1"/>
</dbReference>
<sequence length="54" mass="5621">MADPRTTGPVTRGALEGFFGADGLLRVPAERLPASLTDPGARAFLTGIGLPRTR</sequence>
<protein>
    <submittedName>
        <fullName evidence="1">Uncharacterized protein</fullName>
    </submittedName>
</protein>
<name>A0ABP9DT06_9ACTN</name>
<evidence type="ECO:0000313" key="2">
    <source>
        <dbReference type="Proteomes" id="UP001501752"/>
    </source>
</evidence>
<reference evidence="2" key="1">
    <citation type="journal article" date="2019" name="Int. J. Syst. Evol. Microbiol.">
        <title>The Global Catalogue of Microorganisms (GCM) 10K type strain sequencing project: providing services to taxonomists for standard genome sequencing and annotation.</title>
        <authorList>
            <consortium name="The Broad Institute Genomics Platform"/>
            <consortium name="The Broad Institute Genome Sequencing Center for Infectious Disease"/>
            <person name="Wu L."/>
            <person name="Ma J."/>
        </authorList>
    </citation>
    <scope>NUCLEOTIDE SEQUENCE [LARGE SCALE GENOMIC DNA]</scope>
    <source>
        <strain evidence="2">JCM 13006</strain>
    </source>
</reference>
<proteinExistence type="predicted"/>
<comment type="caution">
    <text evidence="1">The sequence shown here is derived from an EMBL/GenBank/DDBJ whole genome shotgun (WGS) entry which is preliminary data.</text>
</comment>
<accession>A0ABP9DT06</accession>
<organism evidence="1 2">
    <name type="scientific">Kitasatospora terrestris</name>
    <dbReference type="NCBI Taxonomy" id="258051"/>
    <lineage>
        <taxon>Bacteria</taxon>
        <taxon>Bacillati</taxon>
        <taxon>Actinomycetota</taxon>
        <taxon>Actinomycetes</taxon>
        <taxon>Kitasatosporales</taxon>
        <taxon>Streptomycetaceae</taxon>
        <taxon>Kitasatospora</taxon>
    </lineage>
</organism>
<dbReference type="Proteomes" id="UP001501752">
    <property type="component" value="Unassembled WGS sequence"/>
</dbReference>
<dbReference type="Pfam" id="PF14435">
    <property type="entry name" value="SUKH-4"/>
    <property type="match status" value="1"/>
</dbReference>
<evidence type="ECO:0000313" key="1">
    <source>
        <dbReference type="EMBL" id="GAA4857475.1"/>
    </source>
</evidence>
<gene>
    <name evidence="1" type="ORF">GCM10023235_38910</name>
</gene>
<keyword evidence="2" id="KW-1185">Reference proteome</keyword>